<accession>A0A5A8ECQ4</accession>
<evidence type="ECO:0000313" key="7">
    <source>
        <dbReference type="Proteomes" id="UP000323011"/>
    </source>
</evidence>
<dbReference type="Proteomes" id="UP000324907">
    <property type="component" value="Unassembled WGS sequence"/>
</dbReference>
<evidence type="ECO:0000313" key="8">
    <source>
        <dbReference type="Proteomes" id="UP000324907"/>
    </source>
</evidence>
<evidence type="ECO:0000313" key="6">
    <source>
        <dbReference type="Proteomes" id="UP000322899"/>
    </source>
</evidence>
<keyword evidence="1" id="KW-1133">Transmembrane helix</keyword>
<keyword evidence="7" id="KW-1185">Reference proteome</keyword>
<keyword evidence="1" id="KW-0472">Membrane</keyword>
<evidence type="ECO:0000313" key="4">
    <source>
        <dbReference type="EMBL" id="KAA0162744.1"/>
    </source>
</evidence>
<sequence length="147" mass="15457">MVRATLAAASAAKRMGATARTQRWLASNRQAVFNFIAGTALFVVSARGIISRGQLKDAEKDIEAARHHLSLLESVLTGSPSEWRDGCEEKLGLDAEGKKRLLDEMDRAVALASALAAKDAVNIEALGGRVPDDLTARGAAAGASTEL</sequence>
<evidence type="ECO:0000313" key="3">
    <source>
        <dbReference type="EMBL" id="KAA0161580.1"/>
    </source>
</evidence>
<evidence type="ECO:0000313" key="2">
    <source>
        <dbReference type="EMBL" id="KAA0154777.1"/>
    </source>
</evidence>
<dbReference type="EMBL" id="VLTM01000034">
    <property type="protein sequence ID" value="KAA0161580.1"/>
    <property type="molecule type" value="Genomic_DNA"/>
</dbReference>
<dbReference type="AlphaFoldDB" id="A0A5A8ECQ4"/>
<evidence type="ECO:0000313" key="5">
    <source>
        <dbReference type="EMBL" id="KAA0174964.1"/>
    </source>
</evidence>
<dbReference type="Proteomes" id="UP000325113">
    <property type="component" value="Unassembled WGS sequence"/>
</dbReference>
<feature type="transmembrane region" description="Helical" evidence="1">
    <location>
        <begin position="32"/>
        <end position="50"/>
    </location>
</feature>
<gene>
    <name evidence="5" type="ORF">FNF27_03496</name>
    <name evidence="4" type="ORF">FNF28_04562</name>
    <name evidence="2" type="ORF">FNF29_02306</name>
    <name evidence="3" type="ORF">FNF31_03694</name>
</gene>
<reference evidence="6 7" key="1">
    <citation type="submission" date="2019-07" db="EMBL/GenBank/DDBJ databases">
        <title>Genomes of Cafeteria roenbergensis.</title>
        <authorList>
            <person name="Fischer M.G."/>
            <person name="Hackl T."/>
            <person name="Roman M."/>
        </authorList>
    </citation>
    <scope>NUCLEOTIDE SEQUENCE [LARGE SCALE GENOMIC DNA]</scope>
    <source>
        <strain evidence="2 7">BVI</strain>
        <strain evidence="3 9">Cflag</strain>
        <strain evidence="5 6">E4-10P</strain>
        <strain evidence="4 8">RCC970-E3</strain>
    </source>
</reference>
<evidence type="ECO:0000256" key="1">
    <source>
        <dbReference type="SAM" id="Phobius"/>
    </source>
</evidence>
<evidence type="ECO:0000313" key="9">
    <source>
        <dbReference type="Proteomes" id="UP000325113"/>
    </source>
</evidence>
<dbReference type="EMBL" id="VLTN01000010">
    <property type="protein sequence ID" value="KAA0154777.1"/>
    <property type="molecule type" value="Genomic_DNA"/>
</dbReference>
<protein>
    <submittedName>
        <fullName evidence="5">Uncharacterized protein</fullName>
    </submittedName>
</protein>
<dbReference type="Proteomes" id="UP000323011">
    <property type="component" value="Unassembled WGS sequence"/>
</dbReference>
<dbReference type="EMBL" id="VLTL01000076">
    <property type="protein sequence ID" value="KAA0162744.1"/>
    <property type="molecule type" value="Genomic_DNA"/>
</dbReference>
<proteinExistence type="predicted"/>
<organism evidence="5 6">
    <name type="scientific">Cafeteria roenbergensis</name>
    <name type="common">Marine flagellate</name>
    <dbReference type="NCBI Taxonomy" id="33653"/>
    <lineage>
        <taxon>Eukaryota</taxon>
        <taxon>Sar</taxon>
        <taxon>Stramenopiles</taxon>
        <taxon>Bigyra</taxon>
        <taxon>Opalozoa</taxon>
        <taxon>Bicosoecida</taxon>
        <taxon>Cafeteriaceae</taxon>
        <taxon>Cafeteria</taxon>
    </lineage>
</organism>
<dbReference type="Proteomes" id="UP000322899">
    <property type="component" value="Unassembled WGS sequence"/>
</dbReference>
<comment type="caution">
    <text evidence="5">The sequence shown here is derived from an EMBL/GenBank/DDBJ whole genome shotgun (WGS) entry which is preliminary data.</text>
</comment>
<dbReference type="EMBL" id="VLTO01000017">
    <property type="protein sequence ID" value="KAA0174964.1"/>
    <property type="molecule type" value="Genomic_DNA"/>
</dbReference>
<name>A0A5A8ECQ4_CAFRO</name>
<keyword evidence="1" id="KW-0812">Transmembrane</keyword>